<dbReference type="InterPro" id="IPR035940">
    <property type="entry name" value="CAP_sf"/>
</dbReference>
<dbReference type="PANTHER" id="PTHR31157:SF1">
    <property type="entry name" value="SCP DOMAIN-CONTAINING PROTEIN"/>
    <property type="match status" value="1"/>
</dbReference>
<name>A0AAE3GAW2_9GAMM</name>
<dbReference type="InterPro" id="IPR014044">
    <property type="entry name" value="CAP_dom"/>
</dbReference>
<feature type="chain" id="PRO_5042162430" evidence="1">
    <location>
        <begin position="28"/>
        <end position="187"/>
    </location>
</feature>
<keyword evidence="4" id="KW-1185">Reference proteome</keyword>
<feature type="domain" description="SCP" evidence="2">
    <location>
        <begin position="72"/>
        <end position="180"/>
    </location>
</feature>
<dbReference type="Proteomes" id="UP001205843">
    <property type="component" value="Unassembled WGS sequence"/>
</dbReference>
<evidence type="ECO:0000313" key="4">
    <source>
        <dbReference type="Proteomes" id="UP001205843"/>
    </source>
</evidence>
<feature type="signal peptide" evidence="1">
    <location>
        <begin position="1"/>
        <end position="27"/>
    </location>
</feature>
<dbReference type="AlphaFoldDB" id="A0AAE3GAW2"/>
<accession>A0AAE3GAW2</accession>
<protein>
    <submittedName>
        <fullName evidence="3">Uncharacterized protein YkwD</fullName>
    </submittedName>
</protein>
<organism evidence="3 4">
    <name type="scientific">Natronocella acetinitrilica</name>
    <dbReference type="NCBI Taxonomy" id="414046"/>
    <lineage>
        <taxon>Bacteria</taxon>
        <taxon>Pseudomonadati</taxon>
        <taxon>Pseudomonadota</taxon>
        <taxon>Gammaproteobacteria</taxon>
        <taxon>Chromatiales</taxon>
        <taxon>Ectothiorhodospiraceae</taxon>
        <taxon>Natronocella</taxon>
    </lineage>
</organism>
<dbReference type="SUPFAM" id="SSF55797">
    <property type="entry name" value="PR-1-like"/>
    <property type="match status" value="1"/>
</dbReference>
<gene>
    <name evidence="3" type="ORF">J2T57_004076</name>
</gene>
<dbReference type="RefSeq" id="WP_253484361.1">
    <property type="nucleotide sequence ID" value="NZ_JALJXV010000012.1"/>
</dbReference>
<dbReference type="Pfam" id="PF00188">
    <property type="entry name" value="CAP"/>
    <property type="match status" value="1"/>
</dbReference>
<evidence type="ECO:0000256" key="1">
    <source>
        <dbReference type="SAM" id="SignalP"/>
    </source>
</evidence>
<dbReference type="CDD" id="cd05379">
    <property type="entry name" value="CAP_bacterial"/>
    <property type="match status" value="1"/>
</dbReference>
<comment type="caution">
    <text evidence="3">The sequence shown here is derived from an EMBL/GenBank/DDBJ whole genome shotgun (WGS) entry which is preliminary data.</text>
</comment>
<proteinExistence type="predicted"/>
<dbReference type="PANTHER" id="PTHR31157">
    <property type="entry name" value="SCP DOMAIN-CONTAINING PROTEIN"/>
    <property type="match status" value="1"/>
</dbReference>
<evidence type="ECO:0000259" key="2">
    <source>
        <dbReference type="Pfam" id="PF00188"/>
    </source>
</evidence>
<sequence length="187" mass="19610">MKLVRRISIAALVLPLAACNLSTGMRASGGETAPTSPPSEPPSELHGTAAVQALNAIRSDARDCGGEFMPAVADVGWSDALEDAAQGHSDDLAENLHDSLSHTGSDGLGAGERIANVGYNAASWAENIAAGTSYDTVDAVMVGWLESPGHCRNLMNPNVTEIGLALTTAAETRYRHYWTLKLARPQN</sequence>
<dbReference type="EMBL" id="JALJXV010000012">
    <property type="protein sequence ID" value="MCP1676902.1"/>
    <property type="molecule type" value="Genomic_DNA"/>
</dbReference>
<keyword evidence="1" id="KW-0732">Signal</keyword>
<reference evidence="3" key="1">
    <citation type="submission" date="2022-03" db="EMBL/GenBank/DDBJ databases">
        <title>Genomic Encyclopedia of Type Strains, Phase III (KMG-III): the genomes of soil and plant-associated and newly described type strains.</title>
        <authorList>
            <person name="Whitman W."/>
        </authorList>
    </citation>
    <scope>NUCLEOTIDE SEQUENCE</scope>
    <source>
        <strain evidence="3">ANL 6-2</strain>
    </source>
</reference>
<evidence type="ECO:0000313" key="3">
    <source>
        <dbReference type="EMBL" id="MCP1676902.1"/>
    </source>
</evidence>
<dbReference type="Gene3D" id="3.40.33.10">
    <property type="entry name" value="CAP"/>
    <property type="match status" value="1"/>
</dbReference>